<accession>A0A7S3C3D9</accession>
<keyword evidence="6" id="KW-0067">ATP-binding</keyword>
<sequence>MTAADQEVAEREVNILATFSHPFIVRYKRAFVRQGQLCIVMEHAEGGDLTQHMEQLIAAGQRPGLTQVLDWFVQLLFALKYIHGYKVLHRDLALKNIFLASDGFVKLGDFGVARVLASSSDLALTRVGTPCNISPERCEGKPYSFESDVWALGCILFELLVTRPAFSAETIPLLTEKILTAQYSQILPEDGIAPETLNLIERIFQVLPEQRPSITELLSEPILAPSLARHEAADREATCDGRIVSVEIPLLGYEGASKTTFSQRPIFVEGGERIVDEGAISKHDEKLIGIRSRRQRQINDRRGASGSASYGNSSLSFDKVQNFGSAGVLTFLKRAQSQPGSSSSNPT</sequence>
<evidence type="ECO:0000256" key="2">
    <source>
        <dbReference type="ARBA" id="ARBA00022527"/>
    </source>
</evidence>
<keyword evidence="3" id="KW-0808">Transferase</keyword>
<dbReference type="GO" id="GO:0004674">
    <property type="term" value="F:protein serine/threonine kinase activity"/>
    <property type="evidence" value="ECO:0007669"/>
    <property type="project" value="UniProtKB-KW"/>
</dbReference>
<dbReference type="InterPro" id="IPR020635">
    <property type="entry name" value="Tyr_kinase_cat_dom"/>
</dbReference>
<dbReference type="InterPro" id="IPR008266">
    <property type="entry name" value="Tyr_kinase_AS"/>
</dbReference>
<comment type="catalytic activity">
    <reaction evidence="8">
        <text>L-seryl-[protein] + ATP = O-phospho-L-seryl-[protein] + ADP + H(+)</text>
        <dbReference type="Rhea" id="RHEA:17989"/>
        <dbReference type="Rhea" id="RHEA-COMP:9863"/>
        <dbReference type="Rhea" id="RHEA-COMP:11604"/>
        <dbReference type="ChEBI" id="CHEBI:15378"/>
        <dbReference type="ChEBI" id="CHEBI:29999"/>
        <dbReference type="ChEBI" id="CHEBI:30616"/>
        <dbReference type="ChEBI" id="CHEBI:83421"/>
        <dbReference type="ChEBI" id="CHEBI:456216"/>
        <dbReference type="EC" id="2.7.11.1"/>
    </reaction>
</comment>
<keyword evidence="5" id="KW-0418">Kinase</keyword>
<dbReference type="GO" id="GO:0004713">
    <property type="term" value="F:protein tyrosine kinase activity"/>
    <property type="evidence" value="ECO:0007669"/>
    <property type="project" value="InterPro"/>
</dbReference>
<proteinExistence type="predicted"/>
<keyword evidence="4" id="KW-0547">Nucleotide-binding</keyword>
<evidence type="ECO:0000313" key="10">
    <source>
        <dbReference type="EMBL" id="CAE0153057.1"/>
    </source>
</evidence>
<feature type="domain" description="Protein kinase" evidence="9">
    <location>
        <begin position="1"/>
        <end position="223"/>
    </location>
</feature>
<dbReference type="PANTHER" id="PTHR44899:SF3">
    <property type="entry name" value="SERINE_THREONINE-PROTEIN KINASE NEK1"/>
    <property type="match status" value="1"/>
</dbReference>
<organism evidence="10">
    <name type="scientific">Haptolina ericina</name>
    <dbReference type="NCBI Taxonomy" id="156174"/>
    <lineage>
        <taxon>Eukaryota</taxon>
        <taxon>Haptista</taxon>
        <taxon>Haptophyta</taxon>
        <taxon>Prymnesiophyceae</taxon>
        <taxon>Prymnesiales</taxon>
        <taxon>Prymnesiaceae</taxon>
        <taxon>Haptolina</taxon>
    </lineage>
</organism>
<dbReference type="Gene3D" id="1.10.510.10">
    <property type="entry name" value="Transferase(Phosphotransferase) domain 1"/>
    <property type="match status" value="1"/>
</dbReference>
<evidence type="ECO:0000256" key="5">
    <source>
        <dbReference type="ARBA" id="ARBA00022777"/>
    </source>
</evidence>
<dbReference type="PROSITE" id="PS00109">
    <property type="entry name" value="PROTEIN_KINASE_TYR"/>
    <property type="match status" value="1"/>
</dbReference>
<evidence type="ECO:0000256" key="8">
    <source>
        <dbReference type="ARBA" id="ARBA00048679"/>
    </source>
</evidence>
<dbReference type="EC" id="2.7.11.1" evidence="1"/>
<evidence type="ECO:0000256" key="4">
    <source>
        <dbReference type="ARBA" id="ARBA00022741"/>
    </source>
</evidence>
<protein>
    <recommendedName>
        <fullName evidence="1">non-specific serine/threonine protein kinase</fullName>
        <ecNumber evidence="1">2.7.11.1</ecNumber>
    </recommendedName>
</protein>
<dbReference type="PROSITE" id="PS50011">
    <property type="entry name" value="PROTEIN_KINASE_DOM"/>
    <property type="match status" value="1"/>
</dbReference>
<evidence type="ECO:0000256" key="7">
    <source>
        <dbReference type="ARBA" id="ARBA00047899"/>
    </source>
</evidence>
<dbReference type="GO" id="GO:0005524">
    <property type="term" value="F:ATP binding"/>
    <property type="evidence" value="ECO:0007669"/>
    <property type="project" value="UniProtKB-KW"/>
</dbReference>
<evidence type="ECO:0000256" key="6">
    <source>
        <dbReference type="ARBA" id="ARBA00022840"/>
    </source>
</evidence>
<evidence type="ECO:0000256" key="1">
    <source>
        <dbReference type="ARBA" id="ARBA00012513"/>
    </source>
</evidence>
<comment type="catalytic activity">
    <reaction evidence="7">
        <text>L-threonyl-[protein] + ATP = O-phospho-L-threonyl-[protein] + ADP + H(+)</text>
        <dbReference type="Rhea" id="RHEA:46608"/>
        <dbReference type="Rhea" id="RHEA-COMP:11060"/>
        <dbReference type="Rhea" id="RHEA-COMP:11605"/>
        <dbReference type="ChEBI" id="CHEBI:15378"/>
        <dbReference type="ChEBI" id="CHEBI:30013"/>
        <dbReference type="ChEBI" id="CHEBI:30616"/>
        <dbReference type="ChEBI" id="CHEBI:61977"/>
        <dbReference type="ChEBI" id="CHEBI:456216"/>
        <dbReference type="EC" id="2.7.11.1"/>
    </reaction>
</comment>
<dbReference type="PANTHER" id="PTHR44899">
    <property type="entry name" value="CAMK FAMILY PROTEIN KINASE"/>
    <property type="match status" value="1"/>
</dbReference>
<evidence type="ECO:0000256" key="3">
    <source>
        <dbReference type="ARBA" id="ARBA00022679"/>
    </source>
</evidence>
<dbReference type="InterPro" id="IPR011009">
    <property type="entry name" value="Kinase-like_dom_sf"/>
</dbReference>
<dbReference type="EMBL" id="HBHX01071966">
    <property type="protein sequence ID" value="CAE0153057.1"/>
    <property type="molecule type" value="Transcribed_RNA"/>
</dbReference>
<name>A0A7S3C3D9_9EUKA</name>
<gene>
    <name evidence="10" type="ORF">HERI1096_LOCUS39810</name>
</gene>
<keyword evidence="2" id="KW-0723">Serine/threonine-protein kinase</keyword>
<dbReference type="InterPro" id="IPR000719">
    <property type="entry name" value="Prot_kinase_dom"/>
</dbReference>
<reference evidence="10" key="1">
    <citation type="submission" date="2021-01" db="EMBL/GenBank/DDBJ databases">
        <authorList>
            <person name="Corre E."/>
            <person name="Pelletier E."/>
            <person name="Niang G."/>
            <person name="Scheremetjew M."/>
            <person name="Finn R."/>
            <person name="Kale V."/>
            <person name="Holt S."/>
            <person name="Cochrane G."/>
            <person name="Meng A."/>
            <person name="Brown T."/>
            <person name="Cohen L."/>
        </authorList>
    </citation>
    <scope>NUCLEOTIDE SEQUENCE</scope>
    <source>
        <strain evidence="10">CCMP281</strain>
    </source>
</reference>
<evidence type="ECO:0000259" key="9">
    <source>
        <dbReference type="PROSITE" id="PS50011"/>
    </source>
</evidence>
<dbReference type="Pfam" id="PF00069">
    <property type="entry name" value="Pkinase"/>
    <property type="match status" value="1"/>
</dbReference>
<dbReference type="AlphaFoldDB" id="A0A7S3C3D9"/>
<dbReference type="SMART" id="SM00219">
    <property type="entry name" value="TyrKc"/>
    <property type="match status" value="1"/>
</dbReference>
<dbReference type="InterPro" id="IPR051131">
    <property type="entry name" value="NEK_Ser/Thr_kinase_NIMA"/>
</dbReference>
<dbReference type="SUPFAM" id="SSF56112">
    <property type="entry name" value="Protein kinase-like (PK-like)"/>
    <property type="match status" value="1"/>
</dbReference>